<dbReference type="Proteomes" id="UP001148838">
    <property type="component" value="Unassembled WGS sequence"/>
</dbReference>
<evidence type="ECO:0000313" key="3">
    <source>
        <dbReference type="Proteomes" id="UP001148838"/>
    </source>
</evidence>
<proteinExistence type="predicted"/>
<organism evidence="2 3">
    <name type="scientific">Periplaneta americana</name>
    <name type="common">American cockroach</name>
    <name type="synonym">Blatta americana</name>
    <dbReference type="NCBI Taxonomy" id="6978"/>
    <lineage>
        <taxon>Eukaryota</taxon>
        <taxon>Metazoa</taxon>
        <taxon>Ecdysozoa</taxon>
        <taxon>Arthropoda</taxon>
        <taxon>Hexapoda</taxon>
        <taxon>Insecta</taxon>
        <taxon>Pterygota</taxon>
        <taxon>Neoptera</taxon>
        <taxon>Polyneoptera</taxon>
        <taxon>Dictyoptera</taxon>
        <taxon>Blattodea</taxon>
        <taxon>Blattoidea</taxon>
        <taxon>Blattidae</taxon>
        <taxon>Blattinae</taxon>
        <taxon>Periplaneta</taxon>
    </lineage>
</organism>
<feature type="compositionally biased region" description="Basic residues" evidence="1">
    <location>
        <begin position="103"/>
        <end position="116"/>
    </location>
</feature>
<reference evidence="2 3" key="1">
    <citation type="journal article" date="2022" name="Allergy">
        <title>Genome assembly and annotation of Periplaneta americana reveal a comprehensive cockroach allergen profile.</title>
        <authorList>
            <person name="Wang L."/>
            <person name="Xiong Q."/>
            <person name="Saelim N."/>
            <person name="Wang L."/>
            <person name="Nong W."/>
            <person name="Wan A.T."/>
            <person name="Shi M."/>
            <person name="Liu X."/>
            <person name="Cao Q."/>
            <person name="Hui J.H.L."/>
            <person name="Sookrung N."/>
            <person name="Leung T.F."/>
            <person name="Tungtrongchitr A."/>
            <person name="Tsui S.K.W."/>
        </authorList>
    </citation>
    <scope>NUCLEOTIDE SEQUENCE [LARGE SCALE GENOMIC DNA]</scope>
    <source>
        <strain evidence="2">PWHHKU_190912</strain>
    </source>
</reference>
<name>A0ABQ8SQD9_PERAM</name>
<gene>
    <name evidence="2" type="ORF">ANN_18539</name>
</gene>
<comment type="caution">
    <text evidence="2">The sequence shown here is derived from an EMBL/GenBank/DDBJ whole genome shotgun (WGS) entry which is preliminary data.</text>
</comment>
<accession>A0ABQ8SQD9</accession>
<dbReference type="EMBL" id="JAJSOF020000023">
    <property type="protein sequence ID" value="KAJ4435917.1"/>
    <property type="molecule type" value="Genomic_DNA"/>
</dbReference>
<evidence type="ECO:0000313" key="2">
    <source>
        <dbReference type="EMBL" id="KAJ4435917.1"/>
    </source>
</evidence>
<feature type="region of interest" description="Disordered" evidence="1">
    <location>
        <begin position="1"/>
        <end position="20"/>
    </location>
</feature>
<evidence type="ECO:0000256" key="1">
    <source>
        <dbReference type="SAM" id="MobiDB-lite"/>
    </source>
</evidence>
<feature type="region of interest" description="Disordered" evidence="1">
    <location>
        <begin position="88"/>
        <end position="116"/>
    </location>
</feature>
<sequence length="116" mass="13549">MAGLCEVGNEPPGSLKPRMSHLPEHAFTKHRLLGQKNPFLYDEVERNPFHVMVWAVLSATHIFGPFFFQDFVNGPVYQNMLSECFTDVDGRPRMEEEEEEKKKTKKKKKKKKKKKV</sequence>
<protein>
    <submittedName>
        <fullName evidence="2">Uncharacterized protein</fullName>
    </submittedName>
</protein>
<keyword evidence="3" id="KW-1185">Reference proteome</keyword>